<feature type="domain" description="Alliinase C-terminal" evidence="1">
    <location>
        <begin position="28"/>
        <end position="78"/>
    </location>
</feature>
<dbReference type="Pfam" id="PF04864">
    <property type="entry name" value="Alliinase_C"/>
    <property type="match status" value="1"/>
</dbReference>
<dbReference type="Gene3D" id="3.90.1150.10">
    <property type="entry name" value="Aspartate Aminotransferase, domain 1"/>
    <property type="match status" value="1"/>
</dbReference>
<dbReference type="GO" id="GO:0016846">
    <property type="term" value="F:carbon-sulfur lyase activity"/>
    <property type="evidence" value="ECO:0007669"/>
    <property type="project" value="InterPro"/>
</dbReference>
<sequence length="79" mass="9079">MPTIHYTAFPAPAKKDLMIFILSKLTGYAWVKCKREEDEDCYETLLRAGGIIRRAGNFLNAENHYMCVSLIKSQDDFDC</sequence>
<evidence type="ECO:0000313" key="3">
    <source>
        <dbReference type="Proteomes" id="UP000316621"/>
    </source>
</evidence>
<dbReference type="AlphaFoldDB" id="A0A4Y7J6I1"/>
<keyword evidence="3" id="KW-1185">Reference proteome</keyword>
<dbReference type="InterPro" id="IPR006948">
    <property type="entry name" value="Alliinase_C"/>
</dbReference>
<reference evidence="2 3" key="1">
    <citation type="journal article" date="2018" name="Science">
        <title>The opium poppy genome and morphinan production.</title>
        <authorList>
            <person name="Guo L."/>
            <person name="Winzer T."/>
            <person name="Yang X."/>
            <person name="Li Y."/>
            <person name="Ning Z."/>
            <person name="He Z."/>
            <person name="Teodor R."/>
            <person name="Lu Y."/>
            <person name="Bowser T.A."/>
            <person name="Graham I.A."/>
            <person name="Ye K."/>
        </authorList>
    </citation>
    <scope>NUCLEOTIDE SEQUENCE [LARGE SCALE GENOMIC DNA]</scope>
    <source>
        <strain evidence="3">cv. HN1</strain>
        <tissue evidence="2">Leaves</tissue>
    </source>
</reference>
<dbReference type="EMBL" id="CM010717">
    <property type="protein sequence ID" value="RZC55255.1"/>
    <property type="molecule type" value="Genomic_DNA"/>
</dbReference>
<dbReference type="OMA" id="VKCEREA"/>
<evidence type="ECO:0000313" key="2">
    <source>
        <dbReference type="EMBL" id="RZC55255.1"/>
    </source>
</evidence>
<protein>
    <recommendedName>
        <fullName evidence="1">Alliinase C-terminal domain-containing protein</fullName>
    </recommendedName>
</protein>
<dbReference type="Gramene" id="RZC55255">
    <property type="protein sequence ID" value="RZC55255"/>
    <property type="gene ID" value="C5167_014104"/>
</dbReference>
<dbReference type="InterPro" id="IPR015422">
    <property type="entry name" value="PyrdxlP-dep_Trfase_small"/>
</dbReference>
<name>A0A4Y7J6I1_PAPSO</name>
<gene>
    <name evidence="2" type="ORF">C5167_014104</name>
</gene>
<evidence type="ECO:0000259" key="1">
    <source>
        <dbReference type="Pfam" id="PF04864"/>
    </source>
</evidence>
<dbReference type="STRING" id="3469.A0A4Y7J6I1"/>
<organism evidence="2 3">
    <name type="scientific">Papaver somniferum</name>
    <name type="common">Opium poppy</name>
    <dbReference type="NCBI Taxonomy" id="3469"/>
    <lineage>
        <taxon>Eukaryota</taxon>
        <taxon>Viridiplantae</taxon>
        <taxon>Streptophyta</taxon>
        <taxon>Embryophyta</taxon>
        <taxon>Tracheophyta</taxon>
        <taxon>Spermatophyta</taxon>
        <taxon>Magnoliopsida</taxon>
        <taxon>Ranunculales</taxon>
        <taxon>Papaveraceae</taxon>
        <taxon>Papaveroideae</taxon>
        <taxon>Papaver</taxon>
    </lineage>
</organism>
<accession>A0A4Y7J6I1</accession>
<proteinExistence type="predicted"/>
<dbReference type="Proteomes" id="UP000316621">
    <property type="component" value="Chromosome 3"/>
</dbReference>